<gene>
    <name evidence="1" type="ORF">Pint_30390</name>
</gene>
<organism evidence="1 2">
    <name type="scientific">Pistacia integerrima</name>
    <dbReference type="NCBI Taxonomy" id="434235"/>
    <lineage>
        <taxon>Eukaryota</taxon>
        <taxon>Viridiplantae</taxon>
        <taxon>Streptophyta</taxon>
        <taxon>Embryophyta</taxon>
        <taxon>Tracheophyta</taxon>
        <taxon>Spermatophyta</taxon>
        <taxon>Magnoliopsida</taxon>
        <taxon>eudicotyledons</taxon>
        <taxon>Gunneridae</taxon>
        <taxon>Pentapetalae</taxon>
        <taxon>rosids</taxon>
        <taxon>malvids</taxon>
        <taxon>Sapindales</taxon>
        <taxon>Anacardiaceae</taxon>
        <taxon>Pistacia</taxon>
    </lineage>
</organism>
<dbReference type="Proteomes" id="UP001163603">
    <property type="component" value="Chromosome 15"/>
</dbReference>
<sequence length="164" mass="18006">MELVPYSGGLDGKPSSATIPWEDMFRSASVRKPSLNPPPHASTAPQPEKGNSTHPVHKNTLFGDPQVRLALYIAMAHVGLPFTIFIMYFICKPLQEYLRPIQWAILCSIPLREVGVAIASSRHKTSSFPASTCSCCPNEENAGSSPITPKASSIQQNCLWFYKC</sequence>
<comment type="caution">
    <text evidence="1">The sequence shown here is derived from an EMBL/GenBank/DDBJ whole genome shotgun (WGS) entry which is preliminary data.</text>
</comment>
<reference evidence="2" key="1">
    <citation type="journal article" date="2023" name="G3 (Bethesda)">
        <title>Genome assembly and association tests identify interacting loci associated with vigor, precocity, and sex in interspecific pistachio rootstocks.</title>
        <authorList>
            <person name="Palmer W."/>
            <person name="Jacygrad E."/>
            <person name="Sagayaradj S."/>
            <person name="Cavanaugh K."/>
            <person name="Han R."/>
            <person name="Bertier L."/>
            <person name="Beede B."/>
            <person name="Kafkas S."/>
            <person name="Golino D."/>
            <person name="Preece J."/>
            <person name="Michelmore R."/>
        </authorList>
    </citation>
    <scope>NUCLEOTIDE SEQUENCE [LARGE SCALE GENOMIC DNA]</scope>
</reference>
<evidence type="ECO:0000313" key="1">
    <source>
        <dbReference type="EMBL" id="KAJ0006889.1"/>
    </source>
</evidence>
<evidence type="ECO:0000313" key="2">
    <source>
        <dbReference type="Proteomes" id="UP001163603"/>
    </source>
</evidence>
<name>A0ACC0WZ70_9ROSI</name>
<protein>
    <submittedName>
        <fullName evidence="1">Uncharacterized protein</fullName>
    </submittedName>
</protein>
<proteinExistence type="predicted"/>
<accession>A0ACC0WZ70</accession>
<keyword evidence="2" id="KW-1185">Reference proteome</keyword>
<dbReference type="EMBL" id="CM047750">
    <property type="protein sequence ID" value="KAJ0006889.1"/>
    <property type="molecule type" value="Genomic_DNA"/>
</dbReference>